<comment type="caution">
    <text evidence="2">The sequence shown here is derived from an EMBL/GenBank/DDBJ whole genome shotgun (WGS) entry which is preliminary data.</text>
</comment>
<evidence type="ECO:0000256" key="1">
    <source>
        <dbReference type="SAM" id="Phobius"/>
    </source>
</evidence>
<evidence type="ECO:0000313" key="2">
    <source>
        <dbReference type="EMBL" id="MFC3932912.1"/>
    </source>
</evidence>
<keyword evidence="3" id="KW-1185">Reference proteome</keyword>
<keyword evidence="1" id="KW-0472">Membrane</keyword>
<dbReference type="InterPro" id="IPR053154">
    <property type="entry name" value="c-di-AMP_regulator"/>
</dbReference>
<dbReference type="RefSeq" id="WP_380432653.1">
    <property type="nucleotide sequence ID" value="NZ_JBHSAC010000079.1"/>
</dbReference>
<dbReference type="EMBL" id="JBHSAC010000079">
    <property type="protein sequence ID" value="MFC3932912.1"/>
    <property type="molecule type" value="Genomic_DNA"/>
</dbReference>
<dbReference type="InterPro" id="IPR012505">
    <property type="entry name" value="YbbR"/>
</dbReference>
<feature type="transmembrane region" description="Helical" evidence="1">
    <location>
        <begin position="21"/>
        <end position="38"/>
    </location>
</feature>
<protein>
    <submittedName>
        <fullName evidence="2">YbbR-like domain-containing protein</fullName>
    </submittedName>
</protein>
<organism evidence="2 3">
    <name type="scientific">Streptococcus dentapri</name>
    <dbReference type="NCBI Taxonomy" id="573564"/>
    <lineage>
        <taxon>Bacteria</taxon>
        <taxon>Bacillati</taxon>
        <taxon>Bacillota</taxon>
        <taxon>Bacilli</taxon>
        <taxon>Lactobacillales</taxon>
        <taxon>Streptococcaceae</taxon>
        <taxon>Streptococcus</taxon>
    </lineage>
</organism>
<proteinExistence type="predicted"/>
<dbReference type="Gene3D" id="2.170.120.40">
    <property type="entry name" value="YbbR-like domain"/>
    <property type="match status" value="2"/>
</dbReference>
<evidence type="ECO:0000313" key="3">
    <source>
        <dbReference type="Proteomes" id="UP001595901"/>
    </source>
</evidence>
<reference evidence="3" key="1">
    <citation type="journal article" date="2019" name="Int. J. Syst. Evol. Microbiol.">
        <title>The Global Catalogue of Microorganisms (GCM) 10K type strain sequencing project: providing services to taxonomists for standard genome sequencing and annotation.</title>
        <authorList>
            <consortium name="The Broad Institute Genomics Platform"/>
            <consortium name="The Broad Institute Genome Sequencing Center for Infectious Disease"/>
            <person name="Wu L."/>
            <person name="Ma J."/>
        </authorList>
    </citation>
    <scope>NUCLEOTIDE SEQUENCE [LARGE SCALE GENOMIC DNA]</scope>
    <source>
        <strain evidence="3">CCUG 58728</strain>
    </source>
</reference>
<name>A0ABV8D3B5_9STRE</name>
<sequence length="328" mass="35606">MKNKKIRWSQKRRILRQLGTGIFSLLIAILIFMTVISGDGTNKGMASNGSSSTFSNTLKNVPIDFKYDSDEYYISGYAYGVDVTLTSSNRVNLATETDASTRNFKVTADLTNLREGTSKVQLEVDDLPSGMTAKISPKTVTVTIGKKTSKSFDVKADISDDQLAKGYKLKGADIDVDKVKVTSNETTISQIDHIRATLPDNEPALTDDYEGKVNLQAVDSNGNVLAATIEPEQANLSVDVSPIIKKVPVKVNFTGTMDSSLSSIDYTLDTSTVTIQGDQETLNNIDELAVSVDISNITKNTTKTVKLSAEGVTVNPEEIEVKLTTKKK</sequence>
<dbReference type="PANTHER" id="PTHR37804">
    <property type="entry name" value="CDAA REGULATORY PROTEIN CDAR"/>
    <property type="match status" value="1"/>
</dbReference>
<keyword evidence="1" id="KW-1133">Transmembrane helix</keyword>
<dbReference type="Gene3D" id="2.170.120.30">
    <property type="match status" value="1"/>
</dbReference>
<dbReference type="Proteomes" id="UP001595901">
    <property type="component" value="Unassembled WGS sequence"/>
</dbReference>
<gene>
    <name evidence="2" type="ORF">ACFOSE_09145</name>
</gene>
<accession>A0ABV8D3B5</accession>
<dbReference type="Pfam" id="PF07949">
    <property type="entry name" value="YbbR"/>
    <property type="match status" value="3"/>
</dbReference>
<dbReference type="PANTHER" id="PTHR37804:SF1">
    <property type="entry name" value="CDAA REGULATORY PROTEIN CDAR"/>
    <property type="match status" value="1"/>
</dbReference>
<keyword evidence="1" id="KW-0812">Transmembrane</keyword>